<evidence type="ECO:0000313" key="3">
    <source>
        <dbReference type="Proteomes" id="UP000053718"/>
    </source>
</evidence>
<dbReference type="EMBL" id="JPIN01000001">
    <property type="protein sequence ID" value="KFZ29910.1"/>
    <property type="molecule type" value="Genomic_DNA"/>
</dbReference>
<dbReference type="OrthoDB" id="7840891at2"/>
<protein>
    <recommendedName>
        <fullName evidence="1">HEPN AbiJ-N-terminal domain-containing protein</fullName>
    </recommendedName>
</protein>
<dbReference type="AlphaFoldDB" id="A0A094IQG1"/>
<dbReference type="Pfam" id="PF18863">
    <property type="entry name" value="AbiJ_NTD4"/>
    <property type="match status" value="1"/>
</dbReference>
<keyword evidence="3" id="KW-1185">Reference proteome</keyword>
<dbReference type="RefSeq" id="WP_034729840.1">
    <property type="nucleotide sequence ID" value="NZ_JPIN01000001.1"/>
</dbReference>
<organism evidence="2 3">
    <name type="scientific">Pseudidiomarina atlantica</name>
    <dbReference type="NCBI Taxonomy" id="1517416"/>
    <lineage>
        <taxon>Bacteria</taxon>
        <taxon>Pseudomonadati</taxon>
        <taxon>Pseudomonadota</taxon>
        <taxon>Gammaproteobacteria</taxon>
        <taxon>Alteromonadales</taxon>
        <taxon>Idiomarinaceae</taxon>
        <taxon>Pseudidiomarina</taxon>
    </lineage>
</organism>
<gene>
    <name evidence="2" type="ORF">IDAT_02130</name>
</gene>
<evidence type="ECO:0000259" key="1">
    <source>
        <dbReference type="Pfam" id="PF18863"/>
    </source>
</evidence>
<proteinExistence type="predicted"/>
<evidence type="ECO:0000313" key="2">
    <source>
        <dbReference type="EMBL" id="KFZ29910.1"/>
    </source>
</evidence>
<comment type="caution">
    <text evidence="2">The sequence shown here is derived from an EMBL/GenBank/DDBJ whole genome shotgun (WGS) entry which is preliminary data.</text>
</comment>
<dbReference type="Proteomes" id="UP000053718">
    <property type="component" value="Unassembled WGS sequence"/>
</dbReference>
<feature type="domain" description="HEPN AbiJ-N-terminal" evidence="1">
    <location>
        <begin position="4"/>
        <end position="226"/>
    </location>
</feature>
<accession>A0A094IQG1</accession>
<dbReference type="InterPro" id="IPR049503">
    <property type="entry name" value="AbiJ_NTD4"/>
</dbReference>
<dbReference type="eggNOG" id="ENOG5030AC3">
    <property type="taxonomic scope" value="Bacteria"/>
</dbReference>
<sequence length="353" mass="40539">MLTDIFAYRYLDSPIWDSFDENARRLLVQGFRIVAEQLFPYYDANGNEKSEARAIWGGLNKKLAMELGLKDLSSPIYGYYSDWNGNKHWVSGSWPKITVCENFVLAEYDGSVTADQFVKERLSFIELAFRQREEKLSELNASLDKRVQQAELEAKMKPARGLRLPGSPGDALRAWNQNQNEMFRASCNELNERFRRSRVKLHYHNGFIQISEDEAVLRQIEQPFWNLVGDPMWQSVDHDMKEAIDLRDSGGRDPALFAAKALESAIKIISDVKGWTRGTEKGAANYIDNLRAKANGEFINGWERENLVEFFSKVRNPFGHGAGSDPIPELSVPQTDWAIEFCMIWTKSLIRRL</sequence>
<name>A0A094IQG1_9GAMM</name>
<reference evidence="2 3" key="1">
    <citation type="submission" date="2014-06" db="EMBL/GenBank/DDBJ databases">
        <title>Draft genome sequence of Idiomarina sp. MCCC 1A10513.</title>
        <authorList>
            <person name="Du J."/>
            <person name="Lai Q."/>
            <person name="Shao Z."/>
        </authorList>
    </citation>
    <scope>NUCLEOTIDE SEQUENCE [LARGE SCALE GENOMIC DNA]</scope>
    <source>
        <strain evidence="2 3">MCCC 1A10513</strain>
    </source>
</reference>